<evidence type="ECO:0000313" key="2">
    <source>
        <dbReference type="EMBL" id="KAK6175893.1"/>
    </source>
</evidence>
<dbReference type="Proteomes" id="UP001347796">
    <property type="component" value="Unassembled WGS sequence"/>
</dbReference>
<comment type="caution">
    <text evidence="2">The sequence shown here is derived from an EMBL/GenBank/DDBJ whole genome shotgun (WGS) entry which is preliminary data.</text>
</comment>
<accession>A0AAN8JHP2</accession>
<feature type="domain" description="Transposable element P transposase-like GTP-binding insertion" evidence="1">
    <location>
        <begin position="30"/>
        <end position="142"/>
    </location>
</feature>
<proteinExistence type="predicted"/>
<sequence>MHRADKETIYSTTNVLAPERQIYFISDVPHLLKTLRNNLANSGSGLKTRYLWNDGKHLLWSHVRQVFMEDSKTELRRTKLTPAHVDLNSYSIMKVNLAAQVMSKTVSCIMKAYMPEDTWETATFIEIVDRLFDCLNVRSKSEGNRVKKTDLLPYTDVEDKRFEFLLNDVLGYFKNWKFSVENREGFNTSEKSKMFISLQTYKGLFVTINSVVEATKYLLSCGVKEVYTNSFCQDPLESHFGNHRGLARRNDNPTLYAFG</sequence>
<gene>
    <name evidence="2" type="ORF">SNE40_014270</name>
</gene>
<dbReference type="Pfam" id="PF21788">
    <property type="entry name" value="TNP-like_GBD"/>
    <property type="match status" value="1"/>
</dbReference>
<dbReference type="EMBL" id="JAZGQO010000010">
    <property type="protein sequence ID" value="KAK6175893.1"/>
    <property type="molecule type" value="Genomic_DNA"/>
</dbReference>
<organism evidence="2 3">
    <name type="scientific">Patella caerulea</name>
    <name type="common">Rayed Mediterranean limpet</name>
    <dbReference type="NCBI Taxonomy" id="87958"/>
    <lineage>
        <taxon>Eukaryota</taxon>
        <taxon>Metazoa</taxon>
        <taxon>Spiralia</taxon>
        <taxon>Lophotrochozoa</taxon>
        <taxon>Mollusca</taxon>
        <taxon>Gastropoda</taxon>
        <taxon>Patellogastropoda</taxon>
        <taxon>Patelloidea</taxon>
        <taxon>Patellidae</taxon>
        <taxon>Patella</taxon>
    </lineage>
</organism>
<reference evidence="2 3" key="1">
    <citation type="submission" date="2024-01" db="EMBL/GenBank/DDBJ databases">
        <title>The genome of the rayed Mediterranean limpet Patella caerulea (Linnaeus, 1758).</title>
        <authorList>
            <person name="Anh-Thu Weber A."/>
            <person name="Halstead-Nussloch G."/>
        </authorList>
    </citation>
    <scope>NUCLEOTIDE SEQUENCE [LARGE SCALE GENOMIC DNA]</scope>
    <source>
        <strain evidence="2">AATW-2023a</strain>
        <tissue evidence="2">Whole specimen</tissue>
    </source>
</reference>
<name>A0AAN8JHP2_PATCE</name>
<evidence type="ECO:0000259" key="1">
    <source>
        <dbReference type="Pfam" id="PF21788"/>
    </source>
</evidence>
<dbReference type="AlphaFoldDB" id="A0AAN8JHP2"/>
<evidence type="ECO:0000313" key="3">
    <source>
        <dbReference type="Proteomes" id="UP001347796"/>
    </source>
</evidence>
<protein>
    <recommendedName>
        <fullName evidence="1">Transposable element P transposase-like GTP-binding insertion domain-containing protein</fullName>
    </recommendedName>
</protein>
<keyword evidence="3" id="KW-1185">Reference proteome</keyword>
<dbReference type="InterPro" id="IPR048366">
    <property type="entry name" value="TNP-like_GBD"/>
</dbReference>